<keyword evidence="2 5" id="KW-0812">Transmembrane</keyword>
<comment type="subcellular location">
    <subcellularLocation>
        <location evidence="1 5">Membrane</location>
        <topology evidence="1 5">Multi-pass membrane protein</topology>
    </subcellularLocation>
</comment>
<dbReference type="Proteomes" id="UP000244855">
    <property type="component" value="Unassembled WGS sequence"/>
</dbReference>
<protein>
    <recommendedName>
        <fullName evidence="5">Copper transport protein</fullName>
    </recommendedName>
</protein>
<dbReference type="Pfam" id="PF04145">
    <property type="entry name" value="Ctr"/>
    <property type="match status" value="1"/>
</dbReference>
<keyword evidence="4 5" id="KW-0472">Membrane</keyword>
<dbReference type="OrthoDB" id="73901at2759"/>
<proteinExistence type="inferred from homology"/>
<sequence>MAMPTSSSMAMTMSTAAATHSEALAHDVVATAAASAASGSTGHSGSMGGMGGMGSMGGMSSYLHFGIGDAFLGSFFTANDTSAYVAIIFLLVLLAAMQRFLLALTAKMNPKHSAHAEPSYPAEQDQKSGMWIETGEDVRPAADLATRLQVSVPRAISRSLLHVLNTAMGFLVMLGVMTLNAGYILALLGGVFLAEFALTLYKQAYPSARWV</sequence>
<reference evidence="6 7" key="1">
    <citation type="journal article" date="2018" name="Sci. Rep.">
        <title>Comparative genomics provides insights into the lifestyle and reveals functional heterogeneity of dark septate endophytic fungi.</title>
        <authorList>
            <person name="Knapp D.G."/>
            <person name="Nemeth J.B."/>
            <person name="Barry K."/>
            <person name="Hainaut M."/>
            <person name="Henrissat B."/>
            <person name="Johnson J."/>
            <person name="Kuo A."/>
            <person name="Lim J.H.P."/>
            <person name="Lipzen A."/>
            <person name="Nolan M."/>
            <person name="Ohm R.A."/>
            <person name="Tamas L."/>
            <person name="Grigoriev I.V."/>
            <person name="Spatafora J.W."/>
            <person name="Nagy L.G."/>
            <person name="Kovacs G.M."/>
        </authorList>
    </citation>
    <scope>NUCLEOTIDE SEQUENCE [LARGE SCALE GENOMIC DNA]</scope>
    <source>
        <strain evidence="6 7">DSE2036</strain>
    </source>
</reference>
<dbReference type="GO" id="GO:0005375">
    <property type="term" value="F:copper ion transmembrane transporter activity"/>
    <property type="evidence" value="ECO:0007669"/>
    <property type="project" value="UniProtKB-UniRule"/>
</dbReference>
<keyword evidence="5" id="KW-0813">Transport</keyword>
<dbReference type="GO" id="GO:0005886">
    <property type="term" value="C:plasma membrane"/>
    <property type="evidence" value="ECO:0007669"/>
    <property type="project" value="TreeGrafter"/>
</dbReference>
<dbReference type="AlphaFoldDB" id="A0A2V1E1P5"/>
<evidence type="ECO:0000313" key="6">
    <source>
        <dbReference type="EMBL" id="PVI03070.1"/>
    </source>
</evidence>
<name>A0A2V1E1P5_9PLEO</name>
<evidence type="ECO:0000256" key="5">
    <source>
        <dbReference type="RuleBase" id="RU367022"/>
    </source>
</evidence>
<keyword evidence="3 5" id="KW-1133">Transmembrane helix</keyword>
<dbReference type="InterPro" id="IPR007274">
    <property type="entry name" value="Cop_transporter"/>
</dbReference>
<keyword evidence="5" id="KW-0187">Copper transport</keyword>
<dbReference type="PANTHER" id="PTHR12483">
    <property type="entry name" value="SOLUTE CARRIER FAMILY 31 COPPER TRANSPORTERS"/>
    <property type="match status" value="1"/>
</dbReference>
<gene>
    <name evidence="6" type="ORF">DM02DRAFT_652871</name>
</gene>
<evidence type="ECO:0000256" key="4">
    <source>
        <dbReference type="ARBA" id="ARBA00023136"/>
    </source>
</evidence>
<keyword evidence="5" id="KW-0406">Ion transport</keyword>
<evidence type="ECO:0000256" key="1">
    <source>
        <dbReference type="ARBA" id="ARBA00004141"/>
    </source>
</evidence>
<evidence type="ECO:0000256" key="3">
    <source>
        <dbReference type="ARBA" id="ARBA00022989"/>
    </source>
</evidence>
<organism evidence="6 7">
    <name type="scientific">Periconia macrospinosa</name>
    <dbReference type="NCBI Taxonomy" id="97972"/>
    <lineage>
        <taxon>Eukaryota</taxon>
        <taxon>Fungi</taxon>
        <taxon>Dikarya</taxon>
        <taxon>Ascomycota</taxon>
        <taxon>Pezizomycotina</taxon>
        <taxon>Dothideomycetes</taxon>
        <taxon>Pleosporomycetidae</taxon>
        <taxon>Pleosporales</taxon>
        <taxon>Massarineae</taxon>
        <taxon>Periconiaceae</taxon>
        <taxon>Periconia</taxon>
    </lineage>
</organism>
<comment type="similarity">
    <text evidence="5">Belongs to the copper transporter (Ctr) (TC 1.A.56) family. SLC31A subfamily.</text>
</comment>
<keyword evidence="5" id="KW-0186">Copper</keyword>
<keyword evidence="7" id="KW-1185">Reference proteome</keyword>
<evidence type="ECO:0000313" key="7">
    <source>
        <dbReference type="Proteomes" id="UP000244855"/>
    </source>
</evidence>
<dbReference type="EMBL" id="KZ805335">
    <property type="protein sequence ID" value="PVI03070.1"/>
    <property type="molecule type" value="Genomic_DNA"/>
</dbReference>
<feature type="transmembrane region" description="Helical" evidence="5">
    <location>
        <begin position="83"/>
        <end position="102"/>
    </location>
</feature>
<accession>A0A2V1E1P5</accession>
<dbReference type="PANTHER" id="PTHR12483:SF27">
    <property type="entry name" value="COPPER TRANSPORT PROTEIN CTR1"/>
    <property type="match status" value="1"/>
</dbReference>
<evidence type="ECO:0000256" key="2">
    <source>
        <dbReference type="ARBA" id="ARBA00022692"/>
    </source>
</evidence>